<dbReference type="SUPFAM" id="SSF53474">
    <property type="entry name" value="alpha/beta-Hydrolases"/>
    <property type="match status" value="1"/>
</dbReference>
<sequence>MKAKDADILIIPGYTNSGPEHWQSRWEKRIETARRVEQAEWSKPVRDDWVTKVAEAVNEAEKPVVLVAHSLGVATAVQAIPQFRKPVAGAFFVAPPDVANPRIRPKHLMTFGPYPRERLPFPTMVIASRNDHFSSYEATEDIASAWGALLMDAGEAGHINTEAGFGPWPEGSMTFAKFLAHL</sequence>
<dbReference type="Proteomes" id="UP000053675">
    <property type="component" value="Unassembled WGS sequence"/>
</dbReference>
<evidence type="ECO:0000313" key="1">
    <source>
        <dbReference type="EMBL" id="KFB10286.1"/>
    </source>
</evidence>
<keyword evidence="2" id="KW-1185">Reference proteome</keyword>
<dbReference type="Pfam" id="PF06821">
    <property type="entry name" value="Ser_hydrolase"/>
    <property type="match status" value="1"/>
</dbReference>
<dbReference type="eggNOG" id="COG3545">
    <property type="taxonomic scope" value="Bacteria"/>
</dbReference>
<dbReference type="AlphaFoldDB" id="A0A084UBF0"/>
<dbReference type="EMBL" id="JMQM01000001">
    <property type="protein sequence ID" value="KFB10286.1"/>
    <property type="molecule type" value="Genomic_DNA"/>
</dbReference>
<dbReference type="InterPro" id="IPR029058">
    <property type="entry name" value="AB_hydrolase_fold"/>
</dbReference>
<evidence type="ECO:0000313" key="2">
    <source>
        <dbReference type="Proteomes" id="UP000053675"/>
    </source>
</evidence>
<dbReference type="OrthoDB" id="9804993at2"/>
<dbReference type="GO" id="GO:0016787">
    <property type="term" value="F:hydrolase activity"/>
    <property type="evidence" value="ECO:0007669"/>
    <property type="project" value="UniProtKB-KW"/>
</dbReference>
<dbReference type="PATRIC" id="fig|472175.3.peg.1330"/>
<dbReference type="InterPro" id="IPR010662">
    <property type="entry name" value="RBBP9/YdeN"/>
</dbReference>
<proteinExistence type="predicted"/>
<dbReference type="RefSeq" id="WP_036480942.1">
    <property type="nucleotide sequence ID" value="NZ_JMQM01000001.1"/>
</dbReference>
<dbReference type="STRING" id="472175.EL18_01317"/>
<comment type="caution">
    <text evidence="1">The sequence shown here is derived from an EMBL/GenBank/DDBJ whole genome shotgun (WGS) entry which is preliminary data.</text>
</comment>
<name>A0A084UBF0_9HYPH</name>
<dbReference type="Gene3D" id="3.40.50.1820">
    <property type="entry name" value="alpha/beta hydrolase"/>
    <property type="match status" value="1"/>
</dbReference>
<reference evidence="1 2" key="1">
    <citation type="submission" date="2014-05" db="EMBL/GenBank/DDBJ databases">
        <title>Draft Genome Sequence of Nitratireductor basaltis Strain UMTGB225, A Marine Bacterium Isolated from Green Barrel Tunicate.</title>
        <authorList>
            <person name="Gan H.Y."/>
        </authorList>
    </citation>
    <scope>NUCLEOTIDE SEQUENCE [LARGE SCALE GENOMIC DNA]</scope>
    <source>
        <strain evidence="1 2">UMTGB225</strain>
    </source>
</reference>
<organism evidence="1 2">
    <name type="scientific">Nitratireductor basaltis</name>
    <dbReference type="NCBI Taxonomy" id="472175"/>
    <lineage>
        <taxon>Bacteria</taxon>
        <taxon>Pseudomonadati</taxon>
        <taxon>Pseudomonadota</taxon>
        <taxon>Alphaproteobacteria</taxon>
        <taxon>Hyphomicrobiales</taxon>
        <taxon>Phyllobacteriaceae</taxon>
        <taxon>Nitratireductor</taxon>
    </lineage>
</organism>
<keyword evidence="1" id="KW-0378">Hydrolase</keyword>
<gene>
    <name evidence="1" type="ORF">EL18_01317</name>
</gene>
<protein>
    <submittedName>
        <fullName evidence="1">Alpha/beta hydrolase</fullName>
    </submittedName>
</protein>
<accession>A0A084UBF0</accession>